<gene>
    <name evidence="1" type="ORF">RUM44_000388</name>
</gene>
<keyword evidence="2" id="KW-1185">Reference proteome</keyword>
<comment type="caution">
    <text evidence="1">The sequence shown here is derived from an EMBL/GenBank/DDBJ whole genome shotgun (WGS) entry which is preliminary data.</text>
</comment>
<accession>A0ABR1B5C7</accession>
<dbReference type="Proteomes" id="UP001359485">
    <property type="component" value="Unassembled WGS sequence"/>
</dbReference>
<reference evidence="1 2" key="1">
    <citation type="submission" date="2023-09" db="EMBL/GenBank/DDBJ databases">
        <title>Genomes of two closely related lineages of the louse Polyplax serrata with different host specificities.</title>
        <authorList>
            <person name="Martinu J."/>
            <person name="Tarabai H."/>
            <person name="Stefka J."/>
            <person name="Hypsa V."/>
        </authorList>
    </citation>
    <scope>NUCLEOTIDE SEQUENCE [LARGE SCALE GENOMIC DNA]</scope>
    <source>
        <strain evidence="1">98ZLc_SE</strain>
    </source>
</reference>
<organism evidence="1 2">
    <name type="scientific">Polyplax serrata</name>
    <name type="common">Common mouse louse</name>
    <dbReference type="NCBI Taxonomy" id="468196"/>
    <lineage>
        <taxon>Eukaryota</taxon>
        <taxon>Metazoa</taxon>
        <taxon>Ecdysozoa</taxon>
        <taxon>Arthropoda</taxon>
        <taxon>Hexapoda</taxon>
        <taxon>Insecta</taxon>
        <taxon>Pterygota</taxon>
        <taxon>Neoptera</taxon>
        <taxon>Paraneoptera</taxon>
        <taxon>Psocodea</taxon>
        <taxon>Troctomorpha</taxon>
        <taxon>Phthiraptera</taxon>
        <taxon>Anoplura</taxon>
        <taxon>Polyplacidae</taxon>
        <taxon>Polyplax</taxon>
    </lineage>
</organism>
<sequence>MKIVSNWTVSNGDGLEKIVTYSSEIMGSLIDNVRVDNCVCLIKTNIDDTSSKPEVQITTRDVMTHLDILSEGSLVEVFGKDNEYLYTCNSNFIDDFEEMAVYQTRIVLPDIFSCKLKFGKMKHPSRLWLYSIQLTVDKFKTSNLQNRTLFNLENVHKLLSNSNQEISERAEKFKTLYDLCNASYLKAFNRQPTNFENVLGLFNSEEKLQTANSEIFEGKEPEELCNKPIDNCANVSFEKLRLIDSLQNLNESNLNSSNVEILKSYINNKFSDLEQVVVNHIDTKISQLRAESNSNFEKIFRILDTLTTDKNLL</sequence>
<name>A0ABR1B5C7_POLSC</name>
<protein>
    <submittedName>
        <fullName evidence="1">Uncharacterized protein</fullName>
    </submittedName>
</protein>
<dbReference type="EMBL" id="JAWJWF010000003">
    <property type="protein sequence ID" value="KAK6635139.1"/>
    <property type="molecule type" value="Genomic_DNA"/>
</dbReference>
<evidence type="ECO:0000313" key="2">
    <source>
        <dbReference type="Proteomes" id="UP001359485"/>
    </source>
</evidence>
<evidence type="ECO:0000313" key="1">
    <source>
        <dbReference type="EMBL" id="KAK6635139.1"/>
    </source>
</evidence>
<proteinExistence type="predicted"/>